<sequence>MTDQDLSPEKKKWCCHGKSDGTASAVYGLGLIGAAVYYLGQADTFGLGALGILKAIVWPAILVYELLKFFQL</sequence>
<comment type="caution">
    <text evidence="2">The sequence shown here is derived from an EMBL/GenBank/DDBJ whole genome shotgun (WGS) entry which is preliminary data.</text>
</comment>
<reference evidence="2 3" key="1">
    <citation type="journal article" date="2016" name="Nat. Commun.">
        <title>Thousands of microbial genomes shed light on interconnected biogeochemical processes in an aquifer system.</title>
        <authorList>
            <person name="Anantharaman K."/>
            <person name="Brown C.T."/>
            <person name="Hug L.A."/>
            <person name="Sharon I."/>
            <person name="Castelle C.J."/>
            <person name="Probst A.J."/>
            <person name="Thomas B.C."/>
            <person name="Singh A."/>
            <person name="Wilkins M.J."/>
            <person name="Karaoz U."/>
            <person name="Brodie E.L."/>
            <person name="Williams K.H."/>
            <person name="Hubbard S.S."/>
            <person name="Banfield J.F."/>
        </authorList>
    </citation>
    <scope>NUCLEOTIDE SEQUENCE [LARGE SCALE GENOMIC DNA]</scope>
</reference>
<gene>
    <name evidence="2" type="ORF">A2744_03495</name>
</gene>
<feature type="transmembrane region" description="Helical" evidence="1">
    <location>
        <begin position="21"/>
        <end position="39"/>
    </location>
</feature>
<protein>
    <submittedName>
        <fullName evidence="2">Uncharacterized protein</fullName>
    </submittedName>
</protein>
<dbReference type="AlphaFoldDB" id="A0A1G1Y2S4"/>
<evidence type="ECO:0000313" key="3">
    <source>
        <dbReference type="Proteomes" id="UP000178240"/>
    </source>
</evidence>
<feature type="transmembrane region" description="Helical" evidence="1">
    <location>
        <begin position="45"/>
        <end position="67"/>
    </location>
</feature>
<accession>A0A1G1Y2S4</accession>
<name>A0A1G1Y2S4_9BACT</name>
<keyword evidence="1" id="KW-1133">Transmembrane helix</keyword>
<evidence type="ECO:0000256" key="1">
    <source>
        <dbReference type="SAM" id="Phobius"/>
    </source>
</evidence>
<dbReference type="STRING" id="1797535.A2744_03495"/>
<organism evidence="2 3">
    <name type="scientific">Candidatus Buchananbacteria bacterium RIFCSPHIGHO2_01_FULL_44_11</name>
    <dbReference type="NCBI Taxonomy" id="1797535"/>
    <lineage>
        <taxon>Bacteria</taxon>
        <taxon>Candidatus Buchananiibacteriota</taxon>
    </lineage>
</organism>
<evidence type="ECO:0000313" key="2">
    <source>
        <dbReference type="EMBL" id="OGY46484.1"/>
    </source>
</evidence>
<proteinExistence type="predicted"/>
<keyword evidence="1" id="KW-0812">Transmembrane</keyword>
<dbReference type="EMBL" id="MHIE01000003">
    <property type="protein sequence ID" value="OGY46484.1"/>
    <property type="molecule type" value="Genomic_DNA"/>
</dbReference>
<keyword evidence="1" id="KW-0472">Membrane</keyword>
<dbReference type="Proteomes" id="UP000178240">
    <property type="component" value="Unassembled WGS sequence"/>
</dbReference>